<comment type="caution">
    <text evidence="9">The sequence shown here is derived from an EMBL/GenBank/DDBJ whole genome shotgun (WGS) entry which is preliminary data.</text>
</comment>
<evidence type="ECO:0000256" key="1">
    <source>
        <dbReference type="ARBA" id="ARBA00004651"/>
    </source>
</evidence>
<keyword evidence="4 7" id="KW-0812">Transmembrane</keyword>
<accession>A0ABW7JJ67</accession>
<comment type="similarity">
    <text evidence="2">Belongs to the UPF0126 family.</text>
</comment>
<feature type="domain" description="Glycine transporter" evidence="8">
    <location>
        <begin position="91"/>
        <end position="163"/>
    </location>
</feature>
<evidence type="ECO:0000256" key="6">
    <source>
        <dbReference type="ARBA" id="ARBA00023136"/>
    </source>
</evidence>
<feature type="transmembrane region" description="Helical" evidence="7">
    <location>
        <begin position="6"/>
        <end position="23"/>
    </location>
</feature>
<dbReference type="Proteomes" id="UP001609175">
    <property type="component" value="Unassembled WGS sequence"/>
</dbReference>
<keyword evidence="5 7" id="KW-1133">Transmembrane helix</keyword>
<comment type="subcellular location">
    <subcellularLocation>
        <location evidence="1">Cell membrane</location>
        <topology evidence="1">Multi-pass membrane protein</topology>
    </subcellularLocation>
</comment>
<reference evidence="9 10" key="1">
    <citation type="submission" date="2024-10" db="EMBL/GenBank/DDBJ databases">
        <authorList>
            <person name="Riesco R."/>
        </authorList>
    </citation>
    <scope>NUCLEOTIDE SEQUENCE [LARGE SCALE GENOMIC DNA]</scope>
    <source>
        <strain evidence="9 10">NCIMB 15449</strain>
    </source>
</reference>
<name>A0ABW7JJ67_9NOCA</name>
<feature type="transmembrane region" description="Helical" evidence="7">
    <location>
        <begin position="115"/>
        <end position="136"/>
    </location>
</feature>
<feature type="transmembrane region" description="Helical" evidence="7">
    <location>
        <begin position="30"/>
        <end position="50"/>
    </location>
</feature>
<evidence type="ECO:0000259" key="8">
    <source>
        <dbReference type="Pfam" id="PF03458"/>
    </source>
</evidence>
<proteinExistence type="inferred from homology"/>
<dbReference type="InterPro" id="IPR005115">
    <property type="entry name" value="Gly_transporter"/>
</dbReference>
<dbReference type="PANTHER" id="PTHR30506:SF3">
    <property type="entry name" value="UPF0126 INNER MEMBRANE PROTEIN YADS-RELATED"/>
    <property type="match status" value="1"/>
</dbReference>
<evidence type="ECO:0000256" key="3">
    <source>
        <dbReference type="ARBA" id="ARBA00022475"/>
    </source>
</evidence>
<keyword evidence="3" id="KW-1003">Cell membrane</keyword>
<gene>
    <name evidence="9" type="ORF">ACHIPZ_06190</name>
</gene>
<evidence type="ECO:0000256" key="5">
    <source>
        <dbReference type="ARBA" id="ARBA00022989"/>
    </source>
</evidence>
<protein>
    <submittedName>
        <fullName evidence="9">Trimeric intracellular cation channel family protein</fullName>
    </submittedName>
</protein>
<evidence type="ECO:0000313" key="10">
    <source>
        <dbReference type="Proteomes" id="UP001609175"/>
    </source>
</evidence>
<sequence>MLLQILNLVGIVAFAASGALVGVRKQLDIFGICVVGATTGIGGGILRDLLLGVHPPDSLSKWPNITASVATSLVVFFAHPVLDRIWSAVVLFDALGMGLFAAGGATVALQHGSGALGGVLIGATAAIGGGVIRDMLVNEVPLLLRRDLYALPALLGALLVVVCESVDLPQGISLIAGTVAATGLRCLALWQRWQLPRAGVNDE</sequence>
<dbReference type="PANTHER" id="PTHR30506">
    <property type="entry name" value="INNER MEMBRANE PROTEIN"/>
    <property type="match status" value="1"/>
</dbReference>
<dbReference type="EMBL" id="JBIMSO010000029">
    <property type="protein sequence ID" value="MFH5207804.1"/>
    <property type="molecule type" value="Genomic_DNA"/>
</dbReference>
<dbReference type="RefSeq" id="WP_395113251.1">
    <property type="nucleotide sequence ID" value="NZ_JBIMSO010000029.1"/>
</dbReference>
<evidence type="ECO:0000313" key="9">
    <source>
        <dbReference type="EMBL" id="MFH5207804.1"/>
    </source>
</evidence>
<evidence type="ECO:0000256" key="7">
    <source>
        <dbReference type="SAM" id="Phobius"/>
    </source>
</evidence>
<evidence type="ECO:0000256" key="4">
    <source>
        <dbReference type="ARBA" id="ARBA00022692"/>
    </source>
</evidence>
<feature type="domain" description="Glycine transporter" evidence="8">
    <location>
        <begin position="5"/>
        <end position="79"/>
    </location>
</feature>
<feature type="transmembrane region" description="Helical" evidence="7">
    <location>
        <begin position="89"/>
        <end position="109"/>
    </location>
</feature>
<evidence type="ECO:0000256" key="2">
    <source>
        <dbReference type="ARBA" id="ARBA00008193"/>
    </source>
</evidence>
<organism evidence="9 10">
    <name type="scientific">Antrihabitans spumae</name>
    <dbReference type="NCBI Taxonomy" id="3373370"/>
    <lineage>
        <taxon>Bacteria</taxon>
        <taxon>Bacillati</taxon>
        <taxon>Actinomycetota</taxon>
        <taxon>Actinomycetes</taxon>
        <taxon>Mycobacteriales</taxon>
        <taxon>Nocardiaceae</taxon>
        <taxon>Antrihabitans</taxon>
    </lineage>
</organism>
<keyword evidence="6 7" id="KW-0472">Membrane</keyword>
<dbReference type="Pfam" id="PF03458">
    <property type="entry name" value="Gly_transporter"/>
    <property type="match status" value="2"/>
</dbReference>